<dbReference type="GO" id="GO:0046872">
    <property type="term" value="F:metal ion binding"/>
    <property type="evidence" value="ECO:0007669"/>
    <property type="project" value="UniProtKB-KW"/>
</dbReference>
<reference evidence="4 5" key="1">
    <citation type="submission" date="2019-06" db="EMBL/GenBank/DDBJ databases">
        <title>Sequencing the genomes of 1000 actinobacteria strains.</title>
        <authorList>
            <person name="Klenk H.-P."/>
        </authorList>
    </citation>
    <scope>NUCLEOTIDE SEQUENCE [LARGE SCALE GENOMIC DNA]</scope>
    <source>
        <strain evidence="4 5">DSM 26477</strain>
    </source>
</reference>
<evidence type="ECO:0000313" key="4">
    <source>
        <dbReference type="EMBL" id="TQL46964.1"/>
    </source>
</evidence>
<comment type="caution">
    <text evidence="4">The sequence shown here is derived from an EMBL/GenBank/DDBJ whole genome shotgun (WGS) entry which is preliminary data.</text>
</comment>
<dbReference type="AlphaFoldDB" id="A0A542YG59"/>
<dbReference type="OrthoDB" id="9786287at2"/>
<dbReference type="GO" id="GO:0016832">
    <property type="term" value="F:aldehyde-lyase activity"/>
    <property type="evidence" value="ECO:0007669"/>
    <property type="project" value="TreeGrafter"/>
</dbReference>
<dbReference type="RefSeq" id="WP_141879269.1">
    <property type="nucleotide sequence ID" value="NZ_VFOM01000001.1"/>
</dbReference>
<keyword evidence="2" id="KW-0456">Lyase</keyword>
<dbReference type="SMART" id="SM01007">
    <property type="entry name" value="Aldolase_II"/>
    <property type="match status" value="1"/>
</dbReference>
<dbReference type="GO" id="GO:0005829">
    <property type="term" value="C:cytosol"/>
    <property type="evidence" value="ECO:0007669"/>
    <property type="project" value="TreeGrafter"/>
</dbReference>
<evidence type="ECO:0000256" key="2">
    <source>
        <dbReference type="ARBA" id="ARBA00023239"/>
    </source>
</evidence>
<dbReference type="GO" id="GO:0019323">
    <property type="term" value="P:pentose catabolic process"/>
    <property type="evidence" value="ECO:0007669"/>
    <property type="project" value="TreeGrafter"/>
</dbReference>
<dbReference type="EMBL" id="VFOM01000001">
    <property type="protein sequence ID" value="TQL46964.1"/>
    <property type="molecule type" value="Genomic_DNA"/>
</dbReference>
<evidence type="ECO:0000313" key="5">
    <source>
        <dbReference type="Proteomes" id="UP000317998"/>
    </source>
</evidence>
<evidence type="ECO:0000256" key="1">
    <source>
        <dbReference type="ARBA" id="ARBA00022723"/>
    </source>
</evidence>
<gene>
    <name evidence="4" type="ORF">FB562_0005</name>
</gene>
<organism evidence="4 5">
    <name type="scientific">Homoserinimonas aerilata</name>
    <dbReference type="NCBI Taxonomy" id="1162970"/>
    <lineage>
        <taxon>Bacteria</taxon>
        <taxon>Bacillati</taxon>
        <taxon>Actinomycetota</taxon>
        <taxon>Actinomycetes</taxon>
        <taxon>Micrococcales</taxon>
        <taxon>Microbacteriaceae</taxon>
        <taxon>Homoserinimonas</taxon>
    </lineage>
</organism>
<evidence type="ECO:0000259" key="3">
    <source>
        <dbReference type="SMART" id="SM01007"/>
    </source>
</evidence>
<dbReference type="SUPFAM" id="SSF53639">
    <property type="entry name" value="AraD/HMP-PK domain-like"/>
    <property type="match status" value="1"/>
</dbReference>
<keyword evidence="5" id="KW-1185">Reference proteome</keyword>
<dbReference type="Proteomes" id="UP000317998">
    <property type="component" value="Unassembled WGS sequence"/>
</dbReference>
<proteinExistence type="predicted"/>
<dbReference type="PANTHER" id="PTHR22789:SF0">
    <property type="entry name" value="3-OXO-TETRONATE 4-PHOSPHATE DECARBOXYLASE-RELATED"/>
    <property type="match status" value="1"/>
</dbReference>
<feature type="domain" description="Class II aldolase/adducin N-terminal" evidence="3">
    <location>
        <begin position="6"/>
        <end position="184"/>
    </location>
</feature>
<dbReference type="Gene3D" id="3.40.225.10">
    <property type="entry name" value="Class II aldolase/adducin N-terminal domain"/>
    <property type="match status" value="1"/>
</dbReference>
<name>A0A542YG59_9MICO</name>
<dbReference type="Pfam" id="PF00596">
    <property type="entry name" value="Aldolase_II"/>
    <property type="match status" value="1"/>
</dbReference>
<dbReference type="InterPro" id="IPR001303">
    <property type="entry name" value="Aldolase_II/adducin_N"/>
</dbReference>
<dbReference type="InterPro" id="IPR036409">
    <property type="entry name" value="Aldolase_II/adducin_N_sf"/>
</dbReference>
<dbReference type="InterPro" id="IPR050197">
    <property type="entry name" value="Aldolase_class_II_sugar_metab"/>
</dbReference>
<sequence>MTDKRNRLIEAGRELVDAGLSPGRSGNMSIRDGDTILMTPTNSSLGSLRADELSVVALDGTHLDGPRPSKEVPLHLAMYARDPRDTAVVHVHSASATALSCLEPWSAHTAIMPVTPYLLMKVGQVPLFPYFAPGDPRQADAIRSSPLEFRGALLANHGSIAAFPTLAQAQTAVGEIEEAAQTALLLHGRPYRLLDDAQIRELTTANGTPWTPAQAREGVATTV</sequence>
<accession>A0A542YG59</accession>
<keyword evidence="1" id="KW-0479">Metal-binding</keyword>
<dbReference type="PANTHER" id="PTHR22789">
    <property type="entry name" value="FUCULOSE PHOSPHATE ALDOLASE"/>
    <property type="match status" value="1"/>
</dbReference>
<protein>
    <submittedName>
        <fullName evidence="4">L-fuculose-phosphate aldolase</fullName>
    </submittedName>
</protein>